<gene>
    <name evidence="7" type="ORF">SEMRO_324_G117500.1</name>
</gene>
<protein>
    <submittedName>
        <fullName evidence="7">Zinc finger</fullName>
    </submittedName>
</protein>
<dbReference type="InterPro" id="IPR036047">
    <property type="entry name" value="F-box-like_dom_sf"/>
</dbReference>
<evidence type="ECO:0000256" key="1">
    <source>
        <dbReference type="ARBA" id="ARBA00022723"/>
    </source>
</evidence>
<dbReference type="Pfam" id="PF12937">
    <property type="entry name" value="F-box-like"/>
    <property type="match status" value="1"/>
</dbReference>
<organism evidence="7 8">
    <name type="scientific">Seminavis robusta</name>
    <dbReference type="NCBI Taxonomy" id="568900"/>
    <lineage>
        <taxon>Eukaryota</taxon>
        <taxon>Sar</taxon>
        <taxon>Stramenopiles</taxon>
        <taxon>Ochrophyta</taxon>
        <taxon>Bacillariophyta</taxon>
        <taxon>Bacillariophyceae</taxon>
        <taxon>Bacillariophycidae</taxon>
        <taxon>Naviculales</taxon>
        <taxon>Naviculaceae</taxon>
        <taxon>Seminavis</taxon>
    </lineage>
</organism>
<dbReference type="InterPro" id="IPR002893">
    <property type="entry name" value="Znf_MYND"/>
</dbReference>
<dbReference type="OrthoDB" id="432970at2759"/>
<dbReference type="EMBL" id="CAICTM010000323">
    <property type="protein sequence ID" value="CAB9507885.1"/>
    <property type="molecule type" value="Genomic_DNA"/>
</dbReference>
<dbReference type="AlphaFoldDB" id="A0A9N8DT56"/>
<proteinExistence type="predicted"/>
<feature type="compositionally biased region" description="Basic and acidic residues" evidence="5">
    <location>
        <begin position="57"/>
        <end position="66"/>
    </location>
</feature>
<feature type="domain" description="MYND-type" evidence="6">
    <location>
        <begin position="364"/>
        <end position="419"/>
    </location>
</feature>
<accession>A0A9N8DT56</accession>
<dbReference type="GO" id="GO:0008270">
    <property type="term" value="F:zinc ion binding"/>
    <property type="evidence" value="ECO:0007669"/>
    <property type="project" value="UniProtKB-KW"/>
</dbReference>
<evidence type="ECO:0000313" key="8">
    <source>
        <dbReference type="Proteomes" id="UP001153069"/>
    </source>
</evidence>
<dbReference type="SUPFAM" id="SSF81383">
    <property type="entry name" value="F-box domain"/>
    <property type="match status" value="1"/>
</dbReference>
<dbReference type="Proteomes" id="UP001153069">
    <property type="component" value="Unassembled WGS sequence"/>
</dbReference>
<comment type="caution">
    <text evidence="7">The sequence shown here is derived from an EMBL/GenBank/DDBJ whole genome shotgun (WGS) entry which is preliminary data.</text>
</comment>
<evidence type="ECO:0000256" key="5">
    <source>
        <dbReference type="SAM" id="MobiDB-lite"/>
    </source>
</evidence>
<dbReference type="InterPro" id="IPR001810">
    <property type="entry name" value="F-box_dom"/>
</dbReference>
<sequence>MIGIGTTGNLILDFLASNRHPRTDTILACATILLGIRSLCKLKSLTAPSLSLVWPSSEEKKDKESTRNCGTTGTAGATEPNTGSYSPIQGLPEDILLQIFCDHLNSPLDRFNLQCVNKRFQEISESPQMMKKLQILPPIVNARTTALDIGVDVDAPTSSASTSEGSIRCFLQNDTPITATKRFLPFAQAGNPDAIFLLGLIATYVEDDIHTGVAIFASTLHQVSPSHARSQAELANILLRQGPSTKQLGLQIMQQIADSSAHPHVLLGLTNRHVHPQPGLVRSARKETETIHHIVSGLVQLIDQKPVPPHHRRLKLEKCINPHCYRRGYHTGRRAQSRHWLKTKAFTSADQWETLRNDITCMQTTTCAPTHHDLLPDNVQDQMYRVPPFHRCNRCRAKKALYCSRSCQLQHWQDHKPECRRLQHARVNAQGIAQAFGLEGDPRRIEQIRQHILAGRRAFRILAPVAGAQDNNDAANNDNP</sequence>
<evidence type="ECO:0000259" key="6">
    <source>
        <dbReference type="PROSITE" id="PS50865"/>
    </source>
</evidence>
<keyword evidence="1" id="KW-0479">Metal-binding</keyword>
<feature type="compositionally biased region" description="Polar residues" evidence="5">
    <location>
        <begin position="67"/>
        <end position="84"/>
    </location>
</feature>
<evidence type="ECO:0000256" key="3">
    <source>
        <dbReference type="ARBA" id="ARBA00022833"/>
    </source>
</evidence>
<keyword evidence="8" id="KW-1185">Reference proteome</keyword>
<dbReference type="SUPFAM" id="SSF144232">
    <property type="entry name" value="HIT/MYND zinc finger-like"/>
    <property type="match status" value="1"/>
</dbReference>
<reference evidence="7" key="1">
    <citation type="submission" date="2020-06" db="EMBL/GenBank/DDBJ databases">
        <authorList>
            <consortium name="Plant Systems Biology data submission"/>
        </authorList>
    </citation>
    <scope>NUCLEOTIDE SEQUENCE</scope>
    <source>
        <strain evidence="7">D6</strain>
    </source>
</reference>
<dbReference type="Gene3D" id="6.10.140.2220">
    <property type="match status" value="1"/>
</dbReference>
<keyword evidence="3" id="KW-0862">Zinc</keyword>
<dbReference type="Pfam" id="PF01753">
    <property type="entry name" value="zf-MYND"/>
    <property type="match status" value="1"/>
</dbReference>
<evidence type="ECO:0000256" key="2">
    <source>
        <dbReference type="ARBA" id="ARBA00022771"/>
    </source>
</evidence>
<evidence type="ECO:0000256" key="4">
    <source>
        <dbReference type="PROSITE-ProRule" id="PRU00134"/>
    </source>
</evidence>
<name>A0A9N8DT56_9STRA</name>
<dbReference type="PROSITE" id="PS50865">
    <property type="entry name" value="ZF_MYND_2"/>
    <property type="match status" value="1"/>
</dbReference>
<keyword evidence="2 4" id="KW-0863">Zinc-finger</keyword>
<feature type="region of interest" description="Disordered" evidence="5">
    <location>
        <begin position="56"/>
        <end position="84"/>
    </location>
</feature>
<evidence type="ECO:0000313" key="7">
    <source>
        <dbReference type="EMBL" id="CAB9507885.1"/>
    </source>
</evidence>